<proteinExistence type="predicted"/>
<name>A0AAI8B6S8_9BURK</name>
<protein>
    <submittedName>
        <fullName evidence="1">Uncharacterized protein</fullName>
    </submittedName>
</protein>
<reference evidence="1 2" key="1">
    <citation type="submission" date="2014-06" db="EMBL/GenBank/DDBJ databases">
        <authorList>
            <person name="Bishop-Lilly K.A."/>
            <person name="Broomall S.M."/>
            <person name="Chain P.S."/>
            <person name="Chertkov O."/>
            <person name="Coyne S.R."/>
            <person name="Daligault H.E."/>
            <person name="Davenport K.W."/>
            <person name="Erkkila T."/>
            <person name="Frey K.G."/>
            <person name="Gibbons H.S."/>
            <person name="Gu W."/>
            <person name="Jaissle J."/>
            <person name="Johnson S.L."/>
            <person name="Koroleva G.I."/>
            <person name="Ladner J.T."/>
            <person name="Lo C.-C."/>
            <person name="Minogue T.D."/>
            <person name="Munk C."/>
            <person name="Palacios G.F."/>
            <person name="Redden C.L."/>
            <person name="Rosenzweig C.N."/>
            <person name="Scholz M.B."/>
            <person name="Teshima H."/>
            <person name="Xu Y."/>
        </authorList>
    </citation>
    <scope>NUCLEOTIDE SEQUENCE [LARGE SCALE GENOMIC DNA]</scope>
    <source>
        <strain evidence="1 2">EO147</strain>
    </source>
</reference>
<dbReference type="KEGG" id="bok:DM82_347"/>
<sequence>MSRKVRWAGLLRWLRREGVTSQLLREDFKKWLRWEPLPHQVHKAAIRTSVVACH</sequence>
<organism evidence="1 2">
    <name type="scientific">Burkholderia oklahomensis</name>
    <dbReference type="NCBI Taxonomy" id="342113"/>
    <lineage>
        <taxon>Bacteria</taxon>
        <taxon>Pseudomonadati</taxon>
        <taxon>Pseudomonadota</taxon>
        <taxon>Betaproteobacteria</taxon>
        <taxon>Burkholderiales</taxon>
        <taxon>Burkholderiaceae</taxon>
        <taxon>Burkholderia</taxon>
        <taxon>pseudomallei group</taxon>
    </lineage>
</organism>
<evidence type="ECO:0000313" key="2">
    <source>
        <dbReference type="Proteomes" id="UP000029424"/>
    </source>
</evidence>
<gene>
    <name evidence="1" type="ORF">DM82_347</name>
</gene>
<dbReference type="EMBL" id="CP008726">
    <property type="protein sequence ID" value="AIO67173.1"/>
    <property type="molecule type" value="Genomic_DNA"/>
</dbReference>
<dbReference type="AlphaFoldDB" id="A0AAI8B6S8"/>
<keyword evidence="2" id="KW-1185">Reference proteome</keyword>
<dbReference type="Proteomes" id="UP000029424">
    <property type="component" value="Chromosome 1"/>
</dbReference>
<accession>A0AAI8B6S8</accession>
<evidence type="ECO:0000313" key="1">
    <source>
        <dbReference type="EMBL" id="AIO67173.1"/>
    </source>
</evidence>